<reference evidence="2 3" key="1">
    <citation type="submission" date="2020-09" db="EMBL/GenBank/DDBJ databases">
        <title>Sphingomonas sp., a new species isolated from pork steak.</title>
        <authorList>
            <person name="Heidler von Heilborn D."/>
        </authorList>
    </citation>
    <scope>NUCLEOTIDE SEQUENCE [LARGE SCALE GENOMIC DNA]</scope>
    <source>
        <strain evidence="3">S8-3T</strain>
    </source>
</reference>
<organism evidence="2 3">
    <name type="scientific">Sphingomonas alpina</name>
    <dbReference type="NCBI Taxonomy" id="653931"/>
    <lineage>
        <taxon>Bacteria</taxon>
        <taxon>Pseudomonadati</taxon>
        <taxon>Pseudomonadota</taxon>
        <taxon>Alphaproteobacteria</taxon>
        <taxon>Sphingomonadales</taxon>
        <taxon>Sphingomonadaceae</taxon>
        <taxon>Sphingomonas</taxon>
    </lineage>
</organism>
<feature type="chain" id="PRO_5028890903" description="Tat pathway signal sequence domain protein" evidence="1">
    <location>
        <begin position="21"/>
        <end position="917"/>
    </location>
</feature>
<dbReference type="EMBL" id="CP061038">
    <property type="protein sequence ID" value="QNQ09748.1"/>
    <property type="molecule type" value="Genomic_DNA"/>
</dbReference>
<name>A0A7H0LJ95_9SPHN</name>
<dbReference type="AlphaFoldDB" id="A0A7H0LJ95"/>
<protein>
    <recommendedName>
        <fullName evidence="4">Tat pathway signal sequence domain protein</fullName>
    </recommendedName>
</protein>
<sequence length="917" mass="100894">MTARRISRRALLSTPVIAGAGLAAMGFADPAAPPRRGGRALGPALSPFLALCGEDGALTSLRRAGDAFDTDYIEAKEQIGHITIAYRRAGEGWRNYDTASGTSSTEAAPGKSVLRYRIDDDQGPALGIEIILRAIGEHLDWAIVLDNRSGQPIEIGDVKLPLPMNWQFKAKQPVTASVLKHSFVSGHGSWMFWMRANSVGPYLTMTPDPSTHLEYWDQSSAGRDRGSCFCVYIHAAAAGAVTRKAGSTWRQPLTSLMLAVSGAQSRRRYGMRFSWSKDYAAVRDTIVARGLIDVDVVPGMTVPTDLSATIALRSNERIAGVDAEHPGATRIERLGRRAGRTLYRVHFARLGENRLTIRHGKGRTTHLEFFVTEPVETLIAKRAAFIVRRQHRDASKWYDGLFGEWNMASGTLLGPDNYDRIKGWRIYEVTCDDPGLSKPAFLASKNAEFAVQAEIDALELYVDRFVWGGLQRTTEESRSYGIYGIPDWKQNRESADPGNGGRMHIWRPYDYPHIFTLYLGLYRAARRNPQIRTRTPAKTYLERAYGTALAMFTIPLEVTGWSAYQTGFYNELVLPDLIDELAAAGMMGEAGRLRAHWTRKIRYFVQEDADLFGSEYPFDSTGFESTQALARYALDDPARSGVTPAEAKAFGARQMAANLFCRGWLEPAYYHLGSDYRAQGGDSYTLSYMAQMGGWAVLDHALYDATDPHPLLRLGYASFLSAWALMNTGTAESNYGYWYPGEGNDGGAGGGFEPAPTGTTWLDQPHTRGSWYYSCEIDLGFCGGLRGAATVLADDPIFGRICYGGIWSAVPGGVAMTPRDGIRRRVHLRLDTATLDLELVGGRFAAERRIVFRADGRDIRFRVERVAPSAPIELRVAGLPDGIYRLSAGDSVATVTIVAGRGVFAIPPGGDEMRLSG</sequence>
<keyword evidence="3" id="KW-1185">Reference proteome</keyword>
<dbReference type="PROSITE" id="PS51318">
    <property type="entry name" value="TAT"/>
    <property type="match status" value="1"/>
</dbReference>
<dbReference type="InterPro" id="IPR043750">
    <property type="entry name" value="DUF5695"/>
</dbReference>
<feature type="signal peptide" evidence="1">
    <location>
        <begin position="1"/>
        <end position="20"/>
    </location>
</feature>
<dbReference type="Pfam" id="PF18951">
    <property type="entry name" value="DUF5695"/>
    <property type="match status" value="1"/>
</dbReference>
<evidence type="ECO:0000313" key="3">
    <source>
        <dbReference type="Proteomes" id="UP000516148"/>
    </source>
</evidence>
<dbReference type="InterPro" id="IPR006311">
    <property type="entry name" value="TAT_signal"/>
</dbReference>
<dbReference type="RefSeq" id="WP_187762057.1">
    <property type="nucleotide sequence ID" value="NZ_CP061038.1"/>
</dbReference>
<accession>A0A7H0LJ95</accession>
<evidence type="ECO:0000256" key="1">
    <source>
        <dbReference type="SAM" id="SignalP"/>
    </source>
</evidence>
<dbReference type="KEGG" id="spap:H3Z74_00335"/>
<gene>
    <name evidence="2" type="ORF">H3Z74_00335</name>
</gene>
<keyword evidence="1" id="KW-0732">Signal</keyword>
<evidence type="ECO:0000313" key="2">
    <source>
        <dbReference type="EMBL" id="QNQ09748.1"/>
    </source>
</evidence>
<proteinExistence type="predicted"/>
<dbReference type="Proteomes" id="UP000516148">
    <property type="component" value="Chromosome"/>
</dbReference>
<evidence type="ECO:0008006" key="4">
    <source>
        <dbReference type="Google" id="ProtNLM"/>
    </source>
</evidence>